<keyword evidence="2" id="KW-0472">Membrane</keyword>
<feature type="compositionally biased region" description="Pro residues" evidence="1">
    <location>
        <begin position="287"/>
        <end position="299"/>
    </location>
</feature>
<evidence type="ECO:0000256" key="2">
    <source>
        <dbReference type="SAM" id="Phobius"/>
    </source>
</evidence>
<protein>
    <recommendedName>
        <fullName evidence="5">Phosphoribosylaminoimidazole-succinocarboxamide synthase</fullName>
    </recommendedName>
</protein>
<feature type="transmembrane region" description="Helical" evidence="2">
    <location>
        <begin position="658"/>
        <end position="680"/>
    </location>
</feature>
<dbReference type="HOGENOM" id="CLU_011750_0_0_1"/>
<evidence type="ECO:0000313" key="3">
    <source>
        <dbReference type="EMBL" id="EGO52639.1"/>
    </source>
</evidence>
<dbReference type="PANTHER" id="PTHR37544:SF1">
    <property type="entry name" value="PHOSPHORIBOSYLAMINOIMIDAZOLE-SUCCINOCARBOXAMIDE SYNTHASE"/>
    <property type="match status" value="1"/>
</dbReference>
<proteinExistence type="predicted"/>
<feature type="compositionally biased region" description="Polar residues" evidence="1">
    <location>
        <begin position="214"/>
        <end position="227"/>
    </location>
</feature>
<dbReference type="OrthoDB" id="3057599at2759"/>
<feature type="compositionally biased region" description="Low complexity" evidence="1">
    <location>
        <begin position="401"/>
        <end position="413"/>
    </location>
</feature>
<feature type="region of interest" description="Disordered" evidence="1">
    <location>
        <begin position="150"/>
        <end position="195"/>
    </location>
</feature>
<feature type="compositionally biased region" description="Low complexity" evidence="1">
    <location>
        <begin position="300"/>
        <end position="311"/>
    </location>
</feature>
<name>F8N3Z2_NEUT8</name>
<evidence type="ECO:0000313" key="4">
    <source>
        <dbReference type="Proteomes" id="UP000008065"/>
    </source>
</evidence>
<feature type="compositionally biased region" description="Low complexity" evidence="1">
    <location>
        <begin position="234"/>
        <end position="248"/>
    </location>
</feature>
<dbReference type="VEuPathDB" id="FungiDB:NEUTE1DRAFT_133252"/>
<dbReference type="EMBL" id="GL891382">
    <property type="protein sequence ID" value="EGO52639.1"/>
    <property type="molecule type" value="Genomic_DNA"/>
</dbReference>
<accession>F8N3Z2</accession>
<feature type="transmembrane region" description="Helical" evidence="2">
    <location>
        <begin position="842"/>
        <end position="862"/>
    </location>
</feature>
<organism evidence="3 4">
    <name type="scientific">Neurospora tetrasperma (strain FGSC 2508 / ATCC MYA-4615 / P0657)</name>
    <dbReference type="NCBI Taxonomy" id="510951"/>
    <lineage>
        <taxon>Eukaryota</taxon>
        <taxon>Fungi</taxon>
        <taxon>Dikarya</taxon>
        <taxon>Ascomycota</taxon>
        <taxon>Pezizomycotina</taxon>
        <taxon>Sordariomycetes</taxon>
        <taxon>Sordariomycetidae</taxon>
        <taxon>Sordariales</taxon>
        <taxon>Sordariaceae</taxon>
        <taxon>Neurospora</taxon>
    </lineage>
</organism>
<keyword evidence="2" id="KW-1133">Transmembrane helix</keyword>
<feature type="region of interest" description="Disordered" evidence="1">
    <location>
        <begin position="208"/>
        <end position="270"/>
    </location>
</feature>
<feature type="transmembrane region" description="Helical" evidence="2">
    <location>
        <begin position="515"/>
        <end position="538"/>
    </location>
</feature>
<dbReference type="Proteomes" id="UP000008065">
    <property type="component" value="Unassembled WGS sequence"/>
</dbReference>
<feature type="transmembrane region" description="Helical" evidence="2">
    <location>
        <begin position="558"/>
        <end position="585"/>
    </location>
</feature>
<feature type="region of interest" description="Disordered" evidence="1">
    <location>
        <begin position="283"/>
        <end position="311"/>
    </location>
</feature>
<dbReference type="RefSeq" id="XP_009856279.1">
    <property type="nucleotide sequence ID" value="XM_009857977.1"/>
</dbReference>
<feature type="transmembrane region" description="Helical" evidence="2">
    <location>
        <begin position="882"/>
        <end position="906"/>
    </location>
</feature>
<feature type="compositionally biased region" description="Gly residues" evidence="1">
    <location>
        <begin position="380"/>
        <end position="400"/>
    </location>
</feature>
<dbReference type="AlphaFoldDB" id="F8N3Z2"/>
<feature type="transmembrane region" description="Helical" evidence="2">
    <location>
        <begin position="620"/>
        <end position="646"/>
    </location>
</feature>
<evidence type="ECO:0000256" key="1">
    <source>
        <dbReference type="SAM" id="MobiDB-lite"/>
    </source>
</evidence>
<evidence type="ECO:0008006" key="5">
    <source>
        <dbReference type="Google" id="ProtNLM"/>
    </source>
</evidence>
<feature type="region of interest" description="Disordered" evidence="1">
    <location>
        <begin position="318"/>
        <end position="337"/>
    </location>
</feature>
<dbReference type="KEGG" id="nte:NEUTE1DRAFT133252"/>
<feature type="region of interest" description="Disordered" evidence="1">
    <location>
        <begin position="1"/>
        <end position="28"/>
    </location>
</feature>
<sequence length="1136" mass="123605">MGVVTQRVIPRDTRGPTKARKPPMSTLNESGGLARLVAVRPTTGRQYEAIRATSFPTSTDIVIGRAGLGWILIIASRGPKRIDVCDSCALIFLVLDLQATSHRSPSISSSTISNPNSCIPFWIRFWFWFWFLPLLLVPSMNFDNPDVSYAEELDSPRGPPDPQYLTADPRPPSNRSGGTFGHPEERRVGSSALDSDLSFTSRPAYSAAAAAAQPTPSVSHPPSTIISPSEFARSSSDNNNTSDQQVDSGATDHRRNGHGTGAPTTAGGISRDHLAHASPIVIQGPPRVLPDLPPLPPPTFRLQQQQQLLQQQPQIMQRNPYQPLPGGLPVDSGLAAGPVQDFKDDLAREAGVVTPGVDDTPYVQYAIEALTRGNRESGYSGDGSSGSEWGAGGGGGGLGLGTLPVGYVPAQHQQQERHQPREGESTEPSSTLDPALKQRFEEDRRLLQTPFQPKNPAVSADSLASTLLKNGPRPAQPHEWRPLDRDALIAKVGEPRANGLPTLDFLPMPLTARSLVAFMLMCLFMAAALIFSAVWSHMQNGLTGYVSIYGSSYFLFRILPQFLGGLLLLWAQFIIITAFRILPFVHLASPNIRERDGALFEDMYPRSFLWPPQFIGGWKVWVPILATWVFGMTLPLLSSLFTVVFVDDVWMWATVQGVAWTAVALYLVMFISTVILWRYFATLRSTGLAWDPRSLADIIAIVSETNTADEYRGTQLASNRGHIRFALRHQANVRLGYWTWKDGRSGVWYTLGSPMDQGFIAVPLPDQLTGKGMTKFQEKQGLMAAININPVAGSNSGSGTGTGMGTGTGTGEDYDMEAGSDGTPSPQGRYRYLPWCLRTSPLLLLLTGAFILLLALFIVSFLPATRITKGFLPGLPAAPVQGAFSAANFLYSFLPSLLGLILYLLFQTIDMHLRILQPWAAMSCSNRKGGASADASLLADYAACGPVTATFHALKNGHWRMAFTSACSTLFILLPVLGGGMFMALTQPAGALVDDHDDVPTSEEQVLMFPNFPAFAIVLALCVLYFLALLSLLPARKPFRFPHGVTCLAEIISYLANEDLLGDLAFKHCRSREELKEKLGVGRGVPETRPRWTFGLGYGGSTGVAGEETLGVRRARRFTVRKSHIKFGGLDQPFLS</sequence>
<dbReference type="PANTHER" id="PTHR37544">
    <property type="entry name" value="SPRAY-RELATED"/>
    <property type="match status" value="1"/>
</dbReference>
<feature type="compositionally biased region" description="Basic and acidic residues" evidence="1">
    <location>
        <begin position="414"/>
        <end position="424"/>
    </location>
</feature>
<dbReference type="InterPro" id="IPR021840">
    <property type="entry name" value="DUF3433"/>
</dbReference>
<gene>
    <name evidence="3" type="ORF">NEUTE1DRAFT_133252</name>
</gene>
<feature type="transmembrane region" description="Helical" evidence="2">
    <location>
        <begin position="962"/>
        <end position="985"/>
    </location>
</feature>
<feature type="region of interest" description="Disordered" evidence="1">
    <location>
        <begin position="374"/>
        <end position="434"/>
    </location>
</feature>
<keyword evidence="2" id="KW-0812">Transmembrane</keyword>
<feature type="transmembrane region" description="Helical" evidence="2">
    <location>
        <begin position="1012"/>
        <end position="1033"/>
    </location>
</feature>
<dbReference type="GeneID" id="20825730"/>
<keyword evidence="4" id="KW-1185">Reference proteome</keyword>
<dbReference type="Pfam" id="PF11915">
    <property type="entry name" value="DUF3433"/>
    <property type="match status" value="1"/>
</dbReference>
<reference evidence="4" key="1">
    <citation type="journal article" date="2011" name="Genetics">
        <title>Massive changes in genome architecture accompany the transition to self-fertility in the filamentous fungus Neurospora tetrasperma.</title>
        <authorList>
            <person name="Ellison C.E."/>
            <person name="Stajich J.E."/>
            <person name="Jacobson D.J."/>
            <person name="Natvig D.O."/>
            <person name="Lapidus A."/>
            <person name="Foster B."/>
            <person name="Aerts A."/>
            <person name="Riley R."/>
            <person name="Lindquist E.A."/>
            <person name="Grigoriev I.V."/>
            <person name="Taylor J.W."/>
        </authorList>
    </citation>
    <scope>NUCLEOTIDE SEQUENCE [LARGE SCALE GENOMIC DNA]</scope>
    <source>
        <strain evidence="4">FGSC 2508 / P0657</strain>
    </source>
</reference>